<dbReference type="InterPro" id="IPR050271">
    <property type="entry name" value="UDP-glycosyltransferase"/>
</dbReference>
<accession>A0A6J0C9E4</accession>
<feature type="transmembrane region" description="Helical" evidence="4">
    <location>
        <begin position="486"/>
        <end position="509"/>
    </location>
</feature>
<proteinExistence type="inferred from homology"/>
<evidence type="ECO:0000256" key="3">
    <source>
        <dbReference type="ARBA" id="ARBA00022679"/>
    </source>
</evidence>
<dbReference type="KEGG" id="nlo:107227377"/>
<evidence type="ECO:0000256" key="1">
    <source>
        <dbReference type="ARBA" id="ARBA00009995"/>
    </source>
</evidence>
<dbReference type="InterPro" id="IPR002213">
    <property type="entry name" value="UDP_glucos_trans"/>
</dbReference>
<organism evidence="6">
    <name type="scientific">Neodiprion lecontei</name>
    <name type="common">Redheaded pine sawfly</name>
    <dbReference type="NCBI Taxonomy" id="441921"/>
    <lineage>
        <taxon>Eukaryota</taxon>
        <taxon>Metazoa</taxon>
        <taxon>Ecdysozoa</taxon>
        <taxon>Arthropoda</taxon>
        <taxon>Hexapoda</taxon>
        <taxon>Insecta</taxon>
        <taxon>Pterygota</taxon>
        <taxon>Neoptera</taxon>
        <taxon>Endopterygota</taxon>
        <taxon>Hymenoptera</taxon>
        <taxon>Tenthredinoidea</taxon>
        <taxon>Diprionidae</taxon>
        <taxon>Diprioninae</taxon>
        <taxon>Neodiprion</taxon>
    </lineage>
</organism>
<dbReference type="Pfam" id="PF00201">
    <property type="entry name" value="UDPGT"/>
    <property type="match status" value="1"/>
</dbReference>
<sequence length="528" mass="60738">MSRYFLSATLILVVGFWHYGRASRILGIFPTPSISHQVVYRGLTLALRERGHELVIVTTDPVNDPNLTNYKEIDVHSLYDIFIQDVDWIATREKDTWSNMFDGFMSKLELECEEILEHPELRKLYAPNSGEKFDLMLIEMLFFPSLMPLATRFDVPVIGMASLGLNLNMQYAVGNPIMPSHPSNWDTDEKIFGELTLWQRMKNFVRIWKYLYKYWTRYMPAQQALARKYFGNDIPDISDIEKNVSLVFVNQQAPITYLRPNVPKIIDIGGFHVTKKIKPLSKDLQKILDDSTQGFIYMSLGSNVKSVMLANGTREEFIAAFSKLPYTVVWKFEDEFLPNQPPNVLIMKWAPQQSILAHPNLKVFIYQGGLQSTEEAISHGVPVIGFPVLADQDIHVSKLASLGVGKKLEILTVKRDELIEAIQSVVYDTSHKKRMLDLRNMLRDKPYDSMENAIWWTEHVIRHKGAPHLQSTLVDEPWYQRQDMDIVFIISAGSLVALCFTLVVFHKLLICSIRAFNKLPSSKKDKLH</sequence>
<dbReference type="InParanoid" id="A0A6J0C9E4"/>
<dbReference type="GeneID" id="107227377"/>
<keyword evidence="4" id="KW-0812">Transmembrane</keyword>
<name>A0A6J0C9E4_NEOLC</name>
<dbReference type="Proteomes" id="UP000829291">
    <property type="component" value="Chromosome 1"/>
</dbReference>
<dbReference type="AlphaFoldDB" id="A0A6J0C9E4"/>
<evidence type="ECO:0000256" key="2">
    <source>
        <dbReference type="ARBA" id="ARBA00022676"/>
    </source>
</evidence>
<dbReference type="RefSeq" id="XP_015523986.2">
    <property type="nucleotide sequence ID" value="XM_015668500.2"/>
</dbReference>
<evidence type="ECO:0000313" key="6">
    <source>
        <dbReference type="RefSeq" id="XP_015523986.2"/>
    </source>
</evidence>
<protein>
    <submittedName>
        <fullName evidence="6">UDP-glycosyltransferase UGT5</fullName>
    </submittedName>
</protein>
<reference evidence="6" key="1">
    <citation type="submission" date="2025-08" db="UniProtKB">
        <authorList>
            <consortium name="RefSeq"/>
        </authorList>
    </citation>
    <scope>IDENTIFICATION</scope>
    <source>
        <tissue evidence="6">Thorax and Abdomen</tissue>
    </source>
</reference>
<dbReference type="PANTHER" id="PTHR48043">
    <property type="entry name" value="EG:EG0003.4 PROTEIN-RELATED"/>
    <property type="match status" value="1"/>
</dbReference>
<dbReference type="GO" id="GO:0008194">
    <property type="term" value="F:UDP-glycosyltransferase activity"/>
    <property type="evidence" value="ECO:0007669"/>
    <property type="project" value="InterPro"/>
</dbReference>
<keyword evidence="4" id="KW-1133">Transmembrane helix</keyword>
<keyword evidence="5" id="KW-1185">Reference proteome</keyword>
<keyword evidence="4" id="KW-0472">Membrane</keyword>
<comment type="similarity">
    <text evidence="1">Belongs to the UDP-glycosyltransferase family.</text>
</comment>
<evidence type="ECO:0000256" key="4">
    <source>
        <dbReference type="SAM" id="Phobius"/>
    </source>
</evidence>
<keyword evidence="3" id="KW-0808">Transferase</keyword>
<dbReference type="Gene3D" id="3.40.50.2000">
    <property type="entry name" value="Glycogen Phosphorylase B"/>
    <property type="match status" value="2"/>
</dbReference>
<keyword evidence="2" id="KW-0328">Glycosyltransferase</keyword>
<dbReference type="SUPFAM" id="SSF53756">
    <property type="entry name" value="UDP-Glycosyltransferase/glycogen phosphorylase"/>
    <property type="match status" value="1"/>
</dbReference>
<dbReference type="PANTHER" id="PTHR48043:SF159">
    <property type="entry name" value="EG:EG0003.4 PROTEIN-RELATED"/>
    <property type="match status" value="1"/>
</dbReference>
<dbReference type="CDD" id="cd03784">
    <property type="entry name" value="GT1_Gtf-like"/>
    <property type="match status" value="1"/>
</dbReference>
<dbReference type="OrthoDB" id="5835829at2759"/>
<evidence type="ECO:0000313" key="5">
    <source>
        <dbReference type="Proteomes" id="UP000829291"/>
    </source>
</evidence>
<gene>
    <name evidence="6" type="primary">LOC107227377</name>
</gene>